<evidence type="ECO:0000256" key="3">
    <source>
        <dbReference type="SAM" id="SignalP"/>
    </source>
</evidence>
<keyword evidence="4" id="KW-1185">Reference proteome</keyword>
<feature type="compositionally biased region" description="Basic and acidic residues" evidence="1">
    <location>
        <begin position="36"/>
        <end position="63"/>
    </location>
</feature>
<feature type="compositionally biased region" description="Basic and acidic residues" evidence="1">
    <location>
        <begin position="474"/>
        <end position="484"/>
    </location>
</feature>
<keyword evidence="2" id="KW-0472">Membrane</keyword>
<feature type="compositionally biased region" description="Basic and acidic residues" evidence="1">
    <location>
        <begin position="1044"/>
        <end position="1064"/>
    </location>
</feature>
<name>A0A7E4VWI6_PANRE</name>
<sequence>MVAGRVIAQMRAKFIILCSITLLCVIVVAGDDEDDGDKKLVVDDRPEFETAEGKSESESKSSESAENEPQDPEKEEEDGDDEPVLKKDDDLENVDEDDVVAKEVVGDITPAAHHSVDSDKLTTPSNASDLAIHVQFEDDPSADASGDLQPEDEISGEDHPADQIPPQPKDEILVRRTRETLKDDDDDEVELTKSEDQKDADDEVELTKPDDIKDDDEAELTKVNEINLEEDPIPTTVSTKVYAIKVDKPLKGDNSDNANTSFGATVSLLDGPGIEEVGFESQDLAEDEEEELFSNIPAEALSITKKKRSDKNGTLDDDEDSAEADSKSVGSSEESKPENIAADKSEKDTSESNDDGDKLIADESVETVDADKKLSDEAELNDLIDLQNSSSEIVPNSGEKVAAKIPLPHGIRTVIPESRRRNITKVNVPDEQETENMALVDTDDDDLPAKLNDNTESSDGNKNLDDEAELSDISDARNSSDKIAPKLSAENETESENDDSPALVANFGDDDADDAHDADDKLADELDVIVIIDVAGNSSEEVVPLDSLDDISDSEPVDTVLVSSKNATGDLDDDSLEDNTKELVDHAYGSFKESDSNETSIVPKKDVLSDPFETKLESIESTESDETVELLRDEPIYLNDHVSDKNATETSAEAAGVIAANTKKIHIDVPIFESAESNDDPNVIAASAEKDIEENDHVIAASAGKTNQTDDDILVAPINQNSNVDDISADSTEKKLDVDDDAIVVPFDKTESKDDVTADSLEKIADIDDDAIVAPVDNNDKEDGSVADSTEKNVDNNDNVGVDVKVNPYRGDSESEDAEDIKTSSAEKPIETDDVIAASSDKSVNPYHVDSEDDDSNDTNAASNKKSENPYVVDSDEDDTSRVVQHRVEVNSASAEKAARNSSDYDVLDNLRDDVDQADKSEKAAAKADRKSPSPTEVREEKFSIHRPSYRYLVASDAGTDDAIVIKETRNRRQAVVSTPVEVKNRKTQPFEVDEDVESDEDDKIEYSPNDAKVAEMLKNLADAMEKDLQLNDEPLPDSESFESGEHPRLHHGFEESESQERFHNKNFKIFPEMERELDSDPSSESSYSSEEASISPDNSSDEDYEPIVIPMDLPAERTHLLSQILGISPKDGPVMIEPEGVRNGFGPGTNQNIDDDEDLLSSMLTADANESADDVLIVGAKTAVIEITKKITLTGDDNGIDTSETSIQAPPIDLDRPDREPEQPKHDKNFYFSFSISPLMLILVVIIILVLVSIKLLYTHCLYHKTSDPRPPVYTIAPTNAKGSSSVPKEVIIDSKIPIV</sequence>
<evidence type="ECO:0000313" key="4">
    <source>
        <dbReference type="Proteomes" id="UP000492821"/>
    </source>
</evidence>
<feature type="region of interest" description="Disordered" evidence="1">
    <location>
        <begin position="1196"/>
        <end position="1225"/>
    </location>
</feature>
<organism evidence="4 5">
    <name type="scientific">Panagrellus redivivus</name>
    <name type="common">Microworm</name>
    <dbReference type="NCBI Taxonomy" id="6233"/>
    <lineage>
        <taxon>Eukaryota</taxon>
        <taxon>Metazoa</taxon>
        <taxon>Ecdysozoa</taxon>
        <taxon>Nematoda</taxon>
        <taxon>Chromadorea</taxon>
        <taxon>Rhabditida</taxon>
        <taxon>Tylenchina</taxon>
        <taxon>Panagrolaimomorpha</taxon>
        <taxon>Panagrolaimoidea</taxon>
        <taxon>Panagrolaimidae</taxon>
        <taxon>Panagrellus</taxon>
    </lineage>
</organism>
<feature type="signal peptide" evidence="3">
    <location>
        <begin position="1"/>
        <end position="30"/>
    </location>
</feature>
<feature type="compositionally biased region" description="Basic and acidic residues" evidence="1">
    <location>
        <begin position="168"/>
        <end position="181"/>
    </location>
</feature>
<feature type="compositionally biased region" description="Basic and acidic residues" evidence="1">
    <location>
        <begin position="778"/>
        <end position="795"/>
    </location>
</feature>
<protein>
    <submittedName>
        <fullName evidence="5">Dentin sialophosphoprotein-like</fullName>
    </submittedName>
</protein>
<dbReference type="WBParaSite" id="Pan_g4265.t1">
    <property type="protein sequence ID" value="Pan_g4265.t1"/>
    <property type="gene ID" value="Pan_g4265"/>
</dbReference>
<feature type="chain" id="PRO_5028901036" evidence="3">
    <location>
        <begin position="31"/>
        <end position="1301"/>
    </location>
</feature>
<feature type="region of interest" description="Disordered" evidence="1">
    <location>
        <begin position="249"/>
        <end position="374"/>
    </location>
</feature>
<feature type="compositionally biased region" description="Polar residues" evidence="1">
    <location>
        <begin position="452"/>
        <end position="461"/>
    </location>
</feature>
<feature type="region of interest" description="Disordered" evidence="1">
    <location>
        <begin position="416"/>
        <end position="519"/>
    </location>
</feature>
<feature type="compositionally biased region" description="Acidic residues" evidence="1">
    <location>
        <begin position="65"/>
        <end position="82"/>
    </location>
</feature>
<feature type="transmembrane region" description="Helical" evidence="2">
    <location>
        <begin position="1231"/>
        <end position="1259"/>
    </location>
</feature>
<feature type="compositionally biased region" description="Low complexity" evidence="1">
    <location>
        <begin position="796"/>
        <end position="807"/>
    </location>
</feature>
<reference evidence="5" key="2">
    <citation type="submission" date="2020-10" db="UniProtKB">
        <authorList>
            <consortium name="WormBaseParasite"/>
        </authorList>
    </citation>
    <scope>IDENTIFICATION</scope>
</reference>
<keyword evidence="2" id="KW-0812">Transmembrane</keyword>
<feature type="region of interest" description="Disordered" evidence="1">
    <location>
        <begin position="973"/>
        <end position="1010"/>
    </location>
</feature>
<proteinExistence type="predicted"/>
<feature type="compositionally biased region" description="Acidic residues" evidence="1">
    <location>
        <begin position="283"/>
        <end position="292"/>
    </location>
</feature>
<keyword evidence="2" id="KW-1133">Transmembrane helix</keyword>
<evidence type="ECO:0000256" key="2">
    <source>
        <dbReference type="SAM" id="Phobius"/>
    </source>
</evidence>
<feature type="region of interest" description="Disordered" evidence="1">
    <location>
        <begin position="767"/>
        <end position="943"/>
    </location>
</feature>
<feature type="compositionally biased region" description="Basic and acidic residues" evidence="1">
    <location>
        <begin position="1214"/>
        <end position="1225"/>
    </location>
</feature>
<feature type="compositionally biased region" description="Acidic residues" evidence="1">
    <location>
        <begin position="992"/>
        <end position="1004"/>
    </location>
</feature>
<feature type="region of interest" description="Disordered" evidence="1">
    <location>
        <begin position="1025"/>
        <end position="1106"/>
    </location>
</feature>
<feature type="compositionally biased region" description="Polar residues" evidence="1">
    <location>
        <begin position="255"/>
        <end position="264"/>
    </location>
</feature>
<evidence type="ECO:0000313" key="5">
    <source>
        <dbReference type="WBParaSite" id="Pan_g4265.t1"/>
    </source>
</evidence>
<evidence type="ECO:0000256" key="1">
    <source>
        <dbReference type="SAM" id="MobiDB-lite"/>
    </source>
</evidence>
<keyword evidence="3" id="KW-0732">Signal</keyword>
<feature type="compositionally biased region" description="Acidic residues" evidence="1">
    <location>
        <begin position="508"/>
        <end position="517"/>
    </location>
</feature>
<feature type="compositionally biased region" description="Basic and acidic residues" evidence="1">
    <location>
        <begin position="333"/>
        <end position="361"/>
    </location>
</feature>
<accession>A0A7E4VWI6</accession>
<dbReference type="Proteomes" id="UP000492821">
    <property type="component" value="Unassembled WGS sequence"/>
</dbReference>
<reference evidence="4" key="1">
    <citation type="journal article" date="2013" name="Genetics">
        <title>The draft genome and transcriptome of Panagrellus redivivus are shaped by the harsh demands of a free-living lifestyle.</title>
        <authorList>
            <person name="Srinivasan J."/>
            <person name="Dillman A.R."/>
            <person name="Macchietto M.G."/>
            <person name="Heikkinen L."/>
            <person name="Lakso M."/>
            <person name="Fracchia K.M."/>
            <person name="Antoshechkin I."/>
            <person name="Mortazavi A."/>
            <person name="Wong G."/>
            <person name="Sternberg P.W."/>
        </authorList>
    </citation>
    <scope>NUCLEOTIDE SEQUENCE [LARGE SCALE GENOMIC DNA]</scope>
    <source>
        <strain evidence="4">MT8872</strain>
    </source>
</reference>
<feature type="region of interest" description="Disordered" evidence="1">
    <location>
        <begin position="34"/>
        <end position="218"/>
    </location>
</feature>
<feature type="compositionally biased region" description="Low complexity" evidence="1">
    <location>
        <begin position="1083"/>
        <end position="1096"/>
    </location>
</feature>
<feature type="compositionally biased region" description="Basic and acidic residues" evidence="1">
    <location>
        <begin position="909"/>
        <end position="943"/>
    </location>
</feature>